<keyword evidence="7" id="KW-0999">Mitochondrion inner membrane</keyword>
<dbReference type="FunFam" id="1.10.287.2900:FF:000002">
    <property type="entry name" value="Mitochondrial intermembrane space import and assembly protein"/>
    <property type="match status" value="1"/>
</dbReference>
<keyword evidence="12" id="KW-0560">Oxidoreductase</keyword>
<feature type="compositionally biased region" description="Basic and acidic residues" evidence="19">
    <location>
        <begin position="406"/>
        <end position="427"/>
    </location>
</feature>
<feature type="transmembrane region" description="Helical" evidence="20">
    <location>
        <begin position="71"/>
        <end position="89"/>
    </location>
</feature>
<keyword evidence="6 20" id="KW-0812">Transmembrane</keyword>
<organism evidence="22 23">
    <name type="scientific">Saccharomyces cerevisiae (strain AWRI1631)</name>
    <name type="common">Baker's yeast</name>
    <dbReference type="NCBI Taxonomy" id="545124"/>
    <lineage>
        <taxon>Eukaryota</taxon>
        <taxon>Fungi</taxon>
        <taxon>Dikarya</taxon>
        <taxon>Ascomycota</taxon>
        <taxon>Saccharomycotina</taxon>
        <taxon>Saccharomycetes</taxon>
        <taxon>Saccharomycetales</taxon>
        <taxon>Saccharomycetaceae</taxon>
        <taxon>Saccharomyces</taxon>
    </lineage>
</organism>
<feature type="compositionally biased region" description="Basic and acidic residues" evidence="19">
    <location>
        <begin position="286"/>
        <end position="295"/>
    </location>
</feature>
<keyword evidence="13" id="KW-0811">Translocation</keyword>
<keyword evidence="11 20" id="KW-1133">Transmembrane helix</keyword>
<keyword evidence="8" id="KW-0653">Protein transport</keyword>
<dbReference type="Proteomes" id="UP000008988">
    <property type="component" value="Unassembled WGS sequence"/>
</dbReference>
<feature type="region of interest" description="Disordered" evidence="19">
    <location>
        <begin position="375"/>
        <end position="427"/>
    </location>
</feature>
<dbReference type="PANTHER" id="PTHR21622">
    <property type="entry name" value="COILED-COIL-HELIX-COILED-COIL-HELIX DOMAIN CONTAINING 4"/>
    <property type="match status" value="1"/>
</dbReference>
<evidence type="ECO:0000256" key="9">
    <source>
        <dbReference type="ARBA" id="ARBA00022946"/>
    </source>
</evidence>
<keyword evidence="5" id="KW-0813">Transport</keyword>
<comment type="cofactor">
    <cofactor evidence="1">
        <name>Zn(2+)</name>
        <dbReference type="ChEBI" id="CHEBI:29105"/>
    </cofactor>
</comment>
<evidence type="ECO:0000256" key="17">
    <source>
        <dbReference type="ARBA" id="ARBA00023284"/>
    </source>
</evidence>
<evidence type="ECO:0000256" key="15">
    <source>
        <dbReference type="ARBA" id="ARBA00023136"/>
    </source>
</evidence>
<keyword evidence="10" id="KW-0735">Signal-anchor</keyword>
<evidence type="ECO:0000256" key="4">
    <source>
        <dbReference type="ARBA" id="ARBA00013714"/>
    </source>
</evidence>
<evidence type="ECO:0000256" key="20">
    <source>
        <dbReference type="SAM" id="Phobius"/>
    </source>
</evidence>
<evidence type="ECO:0000256" key="19">
    <source>
        <dbReference type="SAM" id="MobiDB-lite"/>
    </source>
</evidence>
<evidence type="ECO:0000256" key="11">
    <source>
        <dbReference type="ARBA" id="ARBA00022989"/>
    </source>
</evidence>
<proteinExistence type="predicted"/>
<feature type="domain" description="CHCH" evidence="21">
    <location>
        <begin position="331"/>
        <end position="367"/>
    </location>
</feature>
<evidence type="ECO:0000256" key="16">
    <source>
        <dbReference type="ARBA" id="ARBA00023157"/>
    </source>
</evidence>
<evidence type="ECO:0000256" key="6">
    <source>
        <dbReference type="ARBA" id="ARBA00022692"/>
    </source>
</evidence>
<evidence type="ECO:0000256" key="14">
    <source>
        <dbReference type="ARBA" id="ARBA00023128"/>
    </source>
</evidence>
<evidence type="ECO:0000256" key="18">
    <source>
        <dbReference type="ARBA" id="ARBA00033150"/>
    </source>
</evidence>
<comment type="cofactor">
    <cofactor evidence="2">
        <name>Cu(2+)</name>
        <dbReference type="ChEBI" id="CHEBI:29036"/>
    </cofactor>
</comment>
<comment type="subcellular location">
    <subcellularLocation>
        <location evidence="3">Mitochondrion inner membrane</location>
        <topology evidence="3">Single-pass type II membrane protein</topology>
        <orientation evidence="3">Intermembrane side</orientation>
    </subcellularLocation>
</comment>
<name>B5VLW9_YEAS6</name>
<evidence type="ECO:0000256" key="7">
    <source>
        <dbReference type="ARBA" id="ARBA00022792"/>
    </source>
</evidence>
<evidence type="ECO:0000256" key="1">
    <source>
        <dbReference type="ARBA" id="ARBA00001947"/>
    </source>
</evidence>
<reference evidence="22 23" key="1">
    <citation type="journal article" date="2008" name="FEMS Yeast Res.">
        <title>Comparative genome analysis of a Saccharomyces cerevisiae wine strain.</title>
        <authorList>
            <person name="Borneman A.R."/>
            <person name="Forgan A.H."/>
            <person name="Pretorius I.S."/>
            <person name="Chambers P.J."/>
        </authorList>
    </citation>
    <scope>NUCLEOTIDE SEQUENCE [LARGE SCALE GENOMIC DNA]</scope>
    <source>
        <strain evidence="22 23">AWRI1631</strain>
    </source>
</reference>
<keyword evidence="9" id="KW-0809">Transit peptide</keyword>
<dbReference type="GO" id="GO:0015035">
    <property type="term" value="F:protein-disulfide reductase activity"/>
    <property type="evidence" value="ECO:0007669"/>
    <property type="project" value="InterPro"/>
</dbReference>
<evidence type="ECO:0000313" key="22">
    <source>
        <dbReference type="EMBL" id="EDZ71078.1"/>
    </source>
</evidence>
<evidence type="ECO:0000256" key="8">
    <source>
        <dbReference type="ARBA" id="ARBA00022927"/>
    </source>
</evidence>
<dbReference type="AlphaFoldDB" id="B5VLW9"/>
<feature type="compositionally biased region" description="Basic and acidic residues" evidence="19">
    <location>
        <begin position="171"/>
        <end position="192"/>
    </location>
</feature>
<dbReference type="PROSITE" id="PS51808">
    <property type="entry name" value="CHCH"/>
    <property type="match status" value="1"/>
</dbReference>
<accession>B5VLW9</accession>
<keyword evidence="15 20" id="KW-0472">Membrane</keyword>
<dbReference type="GO" id="GO:0005743">
    <property type="term" value="C:mitochondrial inner membrane"/>
    <property type="evidence" value="ECO:0007669"/>
    <property type="project" value="UniProtKB-SubCell"/>
</dbReference>
<comment type="caution">
    <text evidence="22">The sequence shown here is derived from an EMBL/GenBank/DDBJ whole genome shotgun (WGS) entry which is preliminary data.</text>
</comment>
<dbReference type="Pfam" id="PF06747">
    <property type="entry name" value="CHCH"/>
    <property type="match status" value="1"/>
</dbReference>
<gene>
    <name evidence="22" type="ORF">AWRI1631_110310</name>
</gene>
<evidence type="ECO:0000256" key="13">
    <source>
        <dbReference type="ARBA" id="ARBA00023010"/>
    </source>
</evidence>
<sequence length="427" mass="47417">MLKLWNTNYQLEVGSIQRVYIISKMLRNLVVRNACRNRPSIQVARGLCRHQTRRLMASSPQFGRNSNQEKTAGFIMGILSMAGALYFIAPNRKPLFASRKVESDKTAEEELSSGGEQSPENEDDNDSKSDENGDDNDSKNDETEAGPQLGGDKIGASKVAEDGELVVLAEEDNKSSEDKDTDESKVSTKDDEQSNEDNATANNQKDENISSENSEENTSDKTLDNNAGSSEKKDPEHSDDEKSQQGQSDDKTTTEDNNGEEESSKKTVSDSENSAKQSESSDEEKEELRKQEEKQMGPTEEEVQHEGAYNPDTGEINWDCPCLGGMAHGPCGEEFKSAFSCFVYSEAEPKGIDCVEKFQHMQDCFRKYPEHYAEQLKETSDDEEPQDKAKVNTIESAPNVSSAKENAAKKAEQSDVKREPLNEESKP</sequence>
<evidence type="ECO:0000256" key="10">
    <source>
        <dbReference type="ARBA" id="ARBA00022968"/>
    </source>
</evidence>
<keyword evidence="16" id="KW-1015">Disulfide bond</keyword>
<dbReference type="GO" id="GO:0045041">
    <property type="term" value="P:protein import into mitochondrial intermembrane space"/>
    <property type="evidence" value="ECO:0007669"/>
    <property type="project" value="InterPro"/>
</dbReference>
<dbReference type="EMBL" id="ABSV01001418">
    <property type="protein sequence ID" value="EDZ71078.1"/>
    <property type="molecule type" value="Genomic_DNA"/>
</dbReference>
<evidence type="ECO:0000259" key="21">
    <source>
        <dbReference type="Pfam" id="PF06747"/>
    </source>
</evidence>
<protein>
    <recommendedName>
        <fullName evidence="4">Mitochondrial intermembrane space import and assembly protein 40</fullName>
    </recommendedName>
    <alternativeName>
        <fullName evidence="18">Mitochondrial import inner membrane translocase TIM40</fullName>
    </alternativeName>
</protein>
<evidence type="ECO:0000256" key="3">
    <source>
        <dbReference type="ARBA" id="ARBA00004164"/>
    </source>
</evidence>
<feature type="compositionally biased region" description="Basic and acidic residues" evidence="19">
    <location>
        <begin position="230"/>
        <end position="254"/>
    </location>
</feature>
<feature type="region of interest" description="Disordered" evidence="19">
    <location>
        <begin position="99"/>
        <end position="317"/>
    </location>
</feature>
<dbReference type="InterPro" id="IPR039289">
    <property type="entry name" value="CHCHD4"/>
</dbReference>
<dbReference type="OrthoDB" id="7481291at2759"/>
<feature type="compositionally biased region" description="Polar residues" evidence="19">
    <location>
        <begin position="393"/>
        <end position="402"/>
    </location>
</feature>
<evidence type="ECO:0000313" key="23">
    <source>
        <dbReference type="Proteomes" id="UP000008988"/>
    </source>
</evidence>
<keyword evidence="17" id="KW-0676">Redox-active center</keyword>
<feature type="compositionally biased region" description="Basic and acidic residues" evidence="19">
    <location>
        <begin position="99"/>
        <end position="108"/>
    </location>
</feature>
<evidence type="ECO:0000256" key="5">
    <source>
        <dbReference type="ARBA" id="ARBA00022448"/>
    </source>
</evidence>
<dbReference type="Gene3D" id="1.10.287.2900">
    <property type="match status" value="1"/>
</dbReference>
<evidence type="ECO:0000256" key="12">
    <source>
        <dbReference type="ARBA" id="ARBA00023002"/>
    </source>
</evidence>
<keyword evidence="14" id="KW-0496">Mitochondrion</keyword>
<evidence type="ECO:0000256" key="2">
    <source>
        <dbReference type="ARBA" id="ARBA00001973"/>
    </source>
</evidence>
<dbReference type="GO" id="GO:0005758">
    <property type="term" value="C:mitochondrial intermembrane space"/>
    <property type="evidence" value="ECO:0007669"/>
    <property type="project" value="TreeGrafter"/>
</dbReference>
<feature type="compositionally biased region" description="Basic and acidic residues" evidence="19">
    <location>
        <begin position="126"/>
        <end position="142"/>
    </location>
</feature>
<dbReference type="PANTHER" id="PTHR21622:SF0">
    <property type="entry name" value="COILED-COIL-HELIX-COILED-COIL-HELIX DOMAIN CONTAINING 4"/>
    <property type="match status" value="1"/>
</dbReference>
<dbReference type="InterPro" id="IPR010625">
    <property type="entry name" value="CHCH"/>
</dbReference>